<dbReference type="AlphaFoldDB" id="A0A6S6PCZ9"/>
<evidence type="ECO:0000313" key="2">
    <source>
        <dbReference type="EMBL" id="BCI65538.1"/>
    </source>
</evidence>
<proteinExistence type="predicted"/>
<sequence>MSELSNSQIIMERIIKDEAAEQGMKYEEFFELYSASQILKDYEITYSDIEYSIVGNGNDGGIDSIYTFLNGELIKEDTEYTKNGRNSKIEVVIIQSKTSKSFKEDAVVKFNEVTRDLFNISTDLNDDRIQKTYNRNLIDRVSIFRRLYTDLMKGFPDVKFIYYYATMGEEVHHKVEAKGLSLKATITSMFTGAFFSLEFINASKLVELNRKVKSTSRTMELSESPITTINGSYLCLVNLRKYYDFISDNDSLSRSIFESNVRDHNKNVVVNVEIQNTLKNGKEDFWFLNNGVTVITSKAVLSGKTLTIENPQIVNGLQTSHEIFNFYSQIDESHDELRNILVRVIHEDNSEARDRIIRATNSQTSIPPASLRSADEIHRDIEDYFKTYGLYYDRRKNFYKNEGKLASKIVSIPFLAQCVMSVVLLQPNNARARPSTLINDSLRYKQIFNKKYPLDLYVKAYLFVKRVENLMKKEQITNRSDFNNIVYHLSMYCFINTMKPKDKNDIIQKIPNFKVNSLSEEQFIIYIRDVKKLYEKLGGNDNTAKGTKFVETLLDPKKMEQELYDPFIRQTLITYIGSDTF</sequence>
<name>A0A6S6PCZ9_ACEAC</name>
<gene>
    <name evidence="2" type="ORF">AAJCM20276_01620</name>
</gene>
<dbReference type="Pfam" id="PF10592">
    <property type="entry name" value="AIPR"/>
    <property type="match status" value="1"/>
</dbReference>
<reference evidence="2 3" key="1">
    <citation type="submission" date="2020-07" db="EMBL/GenBank/DDBJ databases">
        <title>Complete Genome Sequence of an acetic acid bacterium, Acetobacter aceti JCM20276.</title>
        <authorList>
            <person name="Hirose Y."/>
            <person name="Mihara H."/>
        </authorList>
    </citation>
    <scope>NUCLEOTIDE SEQUENCE [LARGE SCALE GENOMIC DNA]</scope>
    <source>
        <strain evidence="2 3">JCM20276</strain>
    </source>
</reference>
<organism evidence="2 3">
    <name type="scientific">Acetobacter aceti</name>
    <dbReference type="NCBI Taxonomy" id="435"/>
    <lineage>
        <taxon>Bacteria</taxon>
        <taxon>Pseudomonadati</taxon>
        <taxon>Pseudomonadota</taxon>
        <taxon>Alphaproteobacteria</taxon>
        <taxon>Acetobacterales</taxon>
        <taxon>Acetobacteraceae</taxon>
        <taxon>Acetobacter</taxon>
        <taxon>Acetobacter subgen. Acetobacter</taxon>
    </lineage>
</organism>
<dbReference type="RefSeq" id="WP_099347306.1">
    <property type="nucleotide sequence ID" value="NZ_AP023326.1"/>
</dbReference>
<evidence type="ECO:0000313" key="3">
    <source>
        <dbReference type="Proteomes" id="UP000515220"/>
    </source>
</evidence>
<protein>
    <recommendedName>
        <fullName evidence="1">Abortive phage infection protein C-terminal domain-containing protein</fullName>
    </recommendedName>
</protein>
<dbReference type="InterPro" id="IPR018891">
    <property type="entry name" value="AIPR_C"/>
</dbReference>
<dbReference type="EMBL" id="AP023326">
    <property type="protein sequence ID" value="BCI65538.1"/>
    <property type="molecule type" value="Genomic_DNA"/>
</dbReference>
<evidence type="ECO:0000259" key="1">
    <source>
        <dbReference type="Pfam" id="PF10592"/>
    </source>
</evidence>
<accession>A0A6S6PCZ9</accession>
<feature type="domain" description="Abortive phage infection protein C-terminal" evidence="1">
    <location>
        <begin position="257"/>
        <end position="510"/>
    </location>
</feature>
<dbReference type="Proteomes" id="UP000515220">
    <property type="component" value="Chromosome"/>
</dbReference>